<evidence type="ECO:0008006" key="3">
    <source>
        <dbReference type="Google" id="ProtNLM"/>
    </source>
</evidence>
<dbReference type="Gene3D" id="3.50.50.60">
    <property type="entry name" value="FAD/NAD(P)-binding domain"/>
    <property type="match status" value="1"/>
</dbReference>
<dbReference type="EMBL" id="BMDG01000008">
    <property type="protein sequence ID" value="GGI09186.1"/>
    <property type="molecule type" value="Genomic_DNA"/>
</dbReference>
<dbReference type="Proteomes" id="UP000632535">
    <property type="component" value="Unassembled WGS sequence"/>
</dbReference>
<keyword evidence="2" id="KW-1185">Reference proteome</keyword>
<organism evidence="1 2">
    <name type="scientific">Isoptericola cucumis</name>
    <dbReference type="NCBI Taxonomy" id="1776856"/>
    <lineage>
        <taxon>Bacteria</taxon>
        <taxon>Bacillati</taxon>
        <taxon>Actinomycetota</taxon>
        <taxon>Actinomycetes</taxon>
        <taxon>Micrococcales</taxon>
        <taxon>Promicromonosporaceae</taxon>
        <taxon>Isoptericola</taxon>
    </lineage>
</organism>
<sequence length="459" mass="49642">MTRSVDTDYLVVGAGAAGMAFVDALVDHDPTARATLVDRRASVGGHWLDSYPFVRLHQASQLYGVASTRLGDGRVQVSGPEEGLHERATGTQVCDYFAHVLADRLLPTGRVEHLGGHEYRDGRLVDLATGRQVDVRVRRHVVDARYLAPAVPALSPPPFAVDDGARVVPSARLPELAAAGGYVVVGSGKTSTDAIVWLLARGVAPDAIWWVRARDPWMFDRAVIQPDPAVFLDMAATLMAAAAAAGSVDDLFLRLEDAGIMLRIDPAVTPTMARAPTLARWELDLLRSVHRVVRRGHLRRVAPGLLTLDDGDVTVPRGAVVVHCAAYGLQRRPDRPVWDDGMTLQPVRAGFPCFGAALLGYVEATRHDRPDGEKNRLCRPTPYWSTPADWALQQARGARSAATFMAEPDVAEWAHTVLLNPARVPPHEAARAEVHAALERLKERSPAGVAGLERLAGLS</sequence>
<evidence type="ECO:0000313" key="2">
    <source>
        <dbReference type="Proteomes" id="UP000632535"/>
    </source>
</evidence>
<evidence type="ECO:0000313" key="1">
    <source>
        <dbReference type="EMBL" id="GGI09186.1"/>
    </source>
</evidence>
<dbReference type="InterPro" id="IPR036188">
    <property type="entry name" value="FAD/NAD-bd_sf"/>
</dbReference>
<gene>
    <name evidence="1" type="ORF">GCM10007368_24910</name>
</gene>
<proteinExistence type="predicted"/>
<name>A0ABQ2B8G4_9MICO</name>
<protein>
    <recommendedName>
        <fullName evidence="3">NAD(P)-binding protein</fullName>
    </recommendedName>
</protein>
<dbReference type="SUPFAM" id="SSF51905">
    <property type="entry name" value="FAD/NAD(P)-binding domain"/>
    <property type="match status" value="1"/>
</dbReference>
<dbReference type="RefSeq" id="WP_188524036.1">
    <property type="nucleotide sequence ID" value="NZ_BMDG01000008.1"/>
</dbReference>
<comment type="caution">
    <text evidence="1">The sequence shown here is derived from an EMBL/GenBank/DDBJ whole genome shotgun (WGS) entry which is preliminary data.</text>
</comment>
<accession>A0ABQ2B8G4</accession>
<reference evidence="2" key="1">
    <citation type="journal article" date="2019" name="Int. J. Syst. Evol. Microbiol.">
        <title>The Global Catalogue of Microorganisms (GCM) 10K type strain sequencing project: providing services to taxonomists for standard genome sequencing and annotation.</title>
        <authorList>
            <consortium name="The Broad Institute Genomics Platform"/>
            <consortium name="The Broad Institute Genome Sequencing Center for Infectious Disease"/>
            <person name="Wu L."/>
            <person name="Ma J."/>
        </authorList>
    </citation>
    <scope>NUCLEOTIDE SEQUENCE [LARGE SCALE GENOMIC DNA]</scope>
    <source>
        <strain evidence="2">CCM 8653</strain>
    </source>
</reference>